<name>A0A235B9A5_9BACL</name>
<dbReference type="OrthoDB" id="9814591at2"/>
<dbReference type="PANTHER" id="PTHR30518:SF2">
    <property type="entry name" value="ENDOLYTIC MUREIN TRANSGLYCOSYLASE"/>
    <property type="match status" value="1"/>
</dbReference>
<comment type="similarity">
    <text evidence="7">Belongs to the transglycosylase MltG family.</text>
</comment>
<dbReference type="GO" id="GO:0009252">
    <property type="term" value="P:peptidoglycan biosynthetic process"/>
    <property type="evidence" value="ECO:0007669"/>
    <property type="project" value="UniProtKB-UniRule"/>
</dbReference>
<dbReference type="Gene3D" id="3.30.1490.480">
    <property type="entry name" value="Endolytic murein transglycosylase"/>
    <property type="match status" value="1"/>
</dbReference>
<keyword evidence="3 7" id="KW-1133">Transmembrane helix</keyword>
<reference evidence="8 9" key="1">
    <citation type="submission" date="2017-07" db="EMBL/GenBank/DDBJ databases">
        <title>The genome sequence of Paludifilum halophilum highlights mechanisms for microbial adaptation to high salt environemnts.</title>
        <authorList>
            <person name="Belbahri L."/>
        </authorList>
    </citation>
    <scope>NUCLEOTIDE SEQUENCE [LARGE SCALE GENOMIC DNA]</scope>
    <source>
        <strain evidence="8 9">DSM 102817</strain>
    </source>
</reference>
<comment type="catalytic activity">
    <reaction evidence="7">
        <text>a peptidoglycan chain = a peptidoglycan chain with N-acetyl-1,6-anhydromuramyl-[peptide] at the reducing end + a peptidoglycan chain with N-acetylglucosamine at the non-reducing end.</text>
        <dbReference type="EC" id="4.2.2.29"/>
    </reaction>
</comment>
<keyword evidence="1 7" id="KW-1003">Cell membrane</keyword>
<evidence type="ECO:0000256" key="4">
    <source>
        <dbReference type="ARBA" id="ARBA00023136"/>
    </source>
</evidence>
<keyword evidence="4 7" id="KW-0472">Membrane</keyword>
<feature type="site" description="Important for catalytic activity" evidence="7">
    <location>
        <position position="237"/>
    </location>
</feature>
<dbReference type="CDD" id="cd08010">
    <property type="entry name" value="MltG_like"/>
    <property type="match status" value="1"/>
</dbReference>
<protein>
    <recommendedName>
        <fullName evidence="7">Endolytic murein transglycosylase</fullName>
        <ecNumber evidence="7">4.2.2.29</ecNumber>
    </recommendedName>
    <alternativeName>
        <fullName evidence="7">Peptidoglycan lytic transglycosylase</fullName>
    </alternativeName>
    <alternativeName>
        <fullName evidence="7">Peptidoglycan polymerization terminase</fullName>
    </alternativeName>
</protein>
<proteinExistence type="inferred from homology"/>
<dbReference type="EC" id="4.2.2.29" evidence="7"/>
<dbReference type="Proteomes" id="UP000215459">
    <property type="component" value="Unassembled WGS sequence"/>
</dbReference>
<evidence type="ECO:0000313" key="9">
    <source>
        <dbReference type="Proteomes" id="UP000215459"/>
    </source>
</evidence>
<evidence type="ECO:0000256" key="1">
    <source>
        <dbReference type="ARBA" id="ARBA00022475"/>
    </source>
</evidence>
<evidence type="ECO:0000313" key="8">
    <source>
        <dbReference type="EMBL" id="OYD08841.1"/>
    </source>
</evidence>
<evidence type="ECO:0000256" key="5">
    <source>
        <dbReference type="ARBA" id="ARBA00023239"/>
    </source>
</evidence>
<dbReference type="GO" id="GO:0071555">
    <property type="term" value="P:cell wall organization"/>
    <property type="evidence" value="ECO:0007669"/>
    <property type="project" value="UniProtKB-KW"/>
</dbReference>
<dbReference type="GO" id="GO:0005886">
    <property type="term" value="C:plasma membrane"/>
    <property type="evidence" value="ECO:0007669"/>
    <property type="project" value="UniProtKB-UniRule"/>
</dbReference>
<dbReference type="Pfam" id="PF02618">
    <property type="entry name" value="YceG"/>
    <property type="match status" value="1"/>
</dbReference>
<sequence length="360" mass="40965">MKKAKPAVEGARRMRWLMRIFFTLVLLAAWSVLGYFYFEHSLGSPKRTAPVQLEIKKGDSTMDIGHMLKEHNLVRNDWLFTIYSFLTGKAKGLKAGVYEVPPGMDIDGILAMITQGRQNTYRLTIPEGYTVEQIAETVAKQGKISKSDFIRAVDTVDYDYDFLEKIPKEKDRRHRLEGYLFPATYNVPKNADAKYIVNMMLGQFEQRLKEQGGLAQLKKKNISLDDWVIVASLVEREGQAKGEFPKIAGVIYNRLNKGMKLQVDASIQYALGEPKGRLLYKDLKRQSPYNTYLHKGLPPSSISNPGETALKAALNPDRHHYLYYVTKKDGSGEHYFAESYDEHRANIEKSKKTRAQNSGG</sequence>
<keyword evidence="9" id="KW-1185">Reference proteome</keyword>
<dbReference type="NCBIfam" id="TIGR00247">
    <property type="entry name" value="endolytic transglycosylase MltG"/>
    <property type="match status" value="1"/>
</dbReference>
<evidence type="ECO:0000256" key="2">
    <source>
        <dbReference type="ARBA" id="ARBA00022692"/>
    </source>
</evidence>
<keyword evidence="5 7" id="KW-0456">Lyase</keyword>
<dbReference type="AlphaFoldDB" id="A0A235B9A5"/>
<keyword evidence="6 7" id="KW-0961">Cell wall biogenesis/degradation</keyword>
<evidence type="ECO:0000256" key="6">
    <source>
        <dbReference type="ARBA" id="ARBA00023316"/>
    </source>
</evidence>
<accession>A0A235B9A5</accession>
<dbReference type="PANTHER" id="PTHR30518">
    <property type="entry name" value="ENDOLYTIC MUREIN TRANSGLYCOSYLASE"/>
    <property type="match status" value="1"/>
</dbReference>
<dbReference type="EMBL" id="NOWF01000002">
    <property type="protein sequence ID" value="OYD08841.1"/>
    <property type="molecule type" value="Genomic_DNA"/>
</dbReference>
<comment type="caution">
    <text evidence="8">The sequence shown here is derived from an EMBL/GenBank/DDBJ whole genome shotgun (WGS) entry which is preliminary data.</text>
</comment>
<dbReference type="HAMAP" id="MF_02065">
    <property type="entry name" value="MltG"/>
    <property type="match status" value="1"/>
</dbReference>
<keyword evidence="2 7" id="KW-0812">Transmembrane</keyword>
<evidence type="ECO:0000256" key="3">
    <source>
        <dbReference type="ARBA" id="ARBA00022989"/>
    </source>
</evidence>
<evidence type="ECO:0000256" key="7">
    <source>
        <dbReference type="HAMAP-Rule" id="MF_02065"/>
    </source>
</evidence>
<dbReference type="Gene3D" id="3.30.160.60">
    <property type="entry name" value="Classic Zinc Finger"/>
    <property type="match status" value="1"/>
</dbReference>
<organism evidence="8 9">
    <name type="scientific">Paludifilum halophilum</name>
    <dbReference type="NCBI Taxonomy" id="1642702"/>
    <lineage>
        <taxon>Bacteria</taxon>
        <taxon>Bacillati</taxon>
        <taxon>Bacillota</taxon>
        <taxon>Bacilli</taxon>
        <taxon>Bacillales</taxon>
        <taxon>Thermoactinomycetaceae</taxon>
        <taxon>Paludifilum</taxon>
    </lineage>
</organism>
<dbReference type="GO" id="GO:0008932">
    <property type="term" value="F:lytic endotransglycosylase activity"/>
    <property type="evidence" value="ECO:0007669"/>
    <property type="project" value="UniProtKB-UniRule"/>
</dbReference>
<gene>
    <name evidence="7" type="primary">mltG</name>
    <name evidence="8" type="ORF">CHM34_03370</name>
</gene>
<comment type="function">
    <text evidence="7">Functions as a peptidoglycan terminase that cleaves nascent peptidoglycan strands endolytically to terminate their elongation.</text>
</comment>
<dbReference type="InterPro" id="IPR003770">
    <property type="entry name" value="MLTG-like"/>
</dbReference>